<sequence>MSRREEQKKIVTRKGWTEKYSSSFPLSYTNLLKKMTSSIANRWRKNRLFGDKRTECSALLNFFDADNTYYTPEKKSSRKKRCHLSWLRIAL</sequence>
<protein>
    <submittedName>
        <fullName evidence="1">Uncharacterized protein</fullName>
    </submittedName>
</protein>
<reference evidence="1 2" key="1">
    <citation type="submission" date="2021-06" db="EMBL/GenBank/DDBJ databases">
        <title>Caerostris extrusa draft genome.</title>
        <authorList>
            <person name="Kono N."/>
            <person name="Arakawa K."/>
        </authorList>
    </citation>
    <scope>NUCLEOTIDE SEQUENCE [LARGE SCALE GENOMIC DNA]</scope>
</reference>
<proteinExistence type="predicted"/>
<comment type="caution">
    <text evidence="1">The sequence shown here is derived from an EMBL/GenBank/DDBJ whole genome shotgun (WGS) entry which is preliminary data.</text>
</comment>
<gene>
    <name evidence="1" type="ORF">CEXT_115411</name>
</gene>
<dbReference type="EMBL" id="BPLR01002544">
    <property type="protein sequence ID" value="GIX74953.1"/>
    <property type="molecule type" value="Genomic_DNA"/>
</dbReference>
<evidence type="ECO:0000313" key="2">
    <source>
        <dbReference type="Proteomes" id="UP001054945"/>
    </source>
</evidence>
<dbReference type="AlphaFoldDB" id="A0AAV4MRG3"/>
<name>A0AAV4MRG3_CAEEX</name>
<dbReference type="Proteomes" id="UP001054945">
    <property type="component" value="Unassembled WGS sequence"/>
</dbReference>
<keyword evidence="2" id="KW-1185">Reference proteome</keyword>
<evidence type="ECO:0000313" key="1">
    <source>
        <dbReference type="EMBL" id="GIX74953.1"/>
    </source>
</evidence>
<organism evidence="1 2">
    <name type="scientific">Caerostris extrusa</name>
    <name type="common">Bark spider</name>
    <name type="synonym">Caerostris bankana</name>
    <dbReference type="NCBI Taxonomy" id="172846"/>
    <lineage>
        <taxon>Eukaryota</taxon>
        <taxon>Metazoa</taxon>
        <taxon>Ecdysozoa</taxon>
        <taxon>Arthropoda</taxon>
        <taxon>Chelicerata</taxon>
        <taxon>Arachnida</taxon>
        <taxon>Araneae</taxon>
        <taxon>Araneomorphae</taxon>
        <taxon>Entelegynae</taxon>
        <taxon>Araneoidea</taxon>
        <taxon>Araneidae</taxon>
        <taxon>Caerostris</taxon>
    </lineage>
</organism>
<accession>A0AAV4MRG3</accession>